<accession>A0A7M4D8F3</accession>
<evidence type="ECO:0000313" key="4">
    <source>
        <dbReference type="Proteomes" id="UP000462449"/>
    </source>
</evidence>
<dbReference type="Proteomes" id="UP000462449">
    <property type="component" value="Unassembled WGS sequence"/>
</dbReference>
<keyword evidence="3" id="KW-1185">Reference proteome</keyword>
<dbReference type="EMBL" id="QTZN02000035">
    <property type="protein sequence ID" value="MVB08137.1"/>
    <property type="molecule type" value="Genomic_DNA"/>
</dbReference>
<dbReference type="RefSeq" id="WP_156196450.1">
    <property type="nucleotide sequence ID" value="NZ_QTZN02000035.1"/>
</dbReference>
<name>A0A7M4D8F3_9BACT</name>
<dbReference type="AlphaFoldDB" id="A0A7M4D8F3"/>
<organism evidence="1 4">
    <name type="scientific">Labilibaculum euxinus</name>
    <dbReference type="NCBI Taxonomy" id="2686357"/>
    <lineage>
        <taxon>Bacteria</taxon>
        <taxon>Pseudomonadati</taxon>
        <taxon>Bacteroidota</taxon>
        <taxon>Bacteroidia</taxon>
        <taxon>Marinilabiliales</taxon>
        <taxon>Marinifilaceae</taxon>
        <taxon>Labilibaculum</taxon>
    </lineage>
</organism>
<reference evidence="1 4" key="2">
    <citation type="submission" date="2019-12" db="EMBL/GenBank/DDBJ databases">
        <title>Draft genome sequence of Labilibaculum sp. strain 44 isolated from deep waters of Black Sea.</title>
        <authorList>
            <person name="Yadav S."/>
            <person name="Villanueva L."/>
        </authorList>
    </citation>
    <scope>NUCLEOTIDE SEQUENCE [LARGE SCALE GENOMIC DNA]</scope>
    <source>
        <strain evidence="1 4">44</strain>
    </source>
</reference>
<dbReference type="PROSITE" id="PS51257">
    <property type="entry name" value="PROKAR_LIPOPROTEIN"/>
    <property type="match status" value="1"/>
</dbReference>
<dbReference type="EMBL" id="WOTW01000035">
    <property type="protein sequence ID" value="MUP38932.1"/>
    <property type="molecule type" value="Genomic_DNA"/>
</dbReference>
<proteinExistence type="predicted"/>
<comment type="caution">
    <text evidence="1">The sequence shown here is derived from an EMBL/GenBank/DDBJ whole genome shotgun (WGS) entry which is preliminary data.</text>
</comment>
<dbReference type="Proteomes" id="UP000285951">
    <property type="component" value="Unassembled WGS sequence"/>
</dbReference>
<sequence>MKTKETLLAILFIFVTIVSCDKDSNSDKIPTCFNDYFPLHIGDTWEYKNYIRKASVSSTINNKEYTLITSEIFRADTLYDTREDFYRVENGKVYKLYTDQSNEFLFADFTLAEGESWKYTGENMNGDQWNVTVQEKIDFDFGNTVLHNCKPFYYDVPGWADEEQVYVFAPGIGIISNYSPAWGAGDTIQKAKINGITYQF</sequence>
<protein>
    <submittedName>
        <fullName evidence="1">Uncharacterized protein</fullName>
    </submittedName>
</protein>
<reference evidence="2 3" key="1">
    <citation type="submission" date="2019-11" db="EMBL/GenBank/DDBJ databases">
        <title>Draft genome sequence of Labilibaculum sp. strain SYP isolated from Black Sea.</title>
        <authorList>
            <person name="Yadav S."/>
            <person name="Villanueva L."/>
        </authorList>
    </citation>
    <scope>NUCLEOTIDE SEQUENCE [LARGE SCALE GENOMIC DNA]</scope>
    <source>
        <strain evidence="2 3">44</strain>
    </source>
</reference>
<evidence type="ECO:0000313" key="2">
    <source>
        <dbReference type="EMBL" id="MVB08137.1"/>
    </source>
</evidence>
<evidence type="ECO:0000313" key="1">
    <source>
        <dbReference type="EMBL" id="MUP38932.1"/>
    </source>
</evidence>
<evidence type="ECO:0000313" key="3">
    <source>
        <dbReference type="Proteomes" id="UP000285951"/>
    </source>
</evidence>
<gene>
    <name evidence="2" type="ORF">DWB62_014020</name>
    <name evidence="1" type="ORF">GNY23_14020</name>
</gene>
<dbReference type="OrthoDB" id="1116634at2"/>